<gene>
    <name evidence="2" type="ORF">GCM10022256_30500</name>
</gene>
<accession>A0ABP8E5E1</accession>
<comment type="caution">
    <text evidence="2">The sequence shown here is derived from an EMBL/GenBank/DDBJ whole genome shotgun (WGS) entry which is preliminary data.</text>
</comment>
<dbReference type="EMBL" id="BAABAU010000004">
    <property type="protein sequence ID" value="GAA4267438.1"/>
    <property type="molecule type" value="Genomic_DNA"/>
</dbReference>
<evidence type="ECO:0000313" key="3">
    <source>
        <dbReference type="Proteomes" id="UP001501594"/>
    </source>
</evidence>
<feature type="transmembrane region" description="Helical" evidence="1">
    <location>
        <begin position="12"/>
        <end position="33"/>
    </location>
</feature>
<keyword evidence="1" id="KW-1133">Transmembrane helix</keyword>
<protein>
    <submittedName>
        <fullName evidence="2">Uncharacterized protein</fullName>
    </submittedName>
</protein>
<dbReference type="Proteomes" id="UP001501594">
    <property type="component" value="Unassembled WGS sequence"/>
</dbReference>
<evidence type="ECO:0000313" key="2">
    <source>
        <dbReference type="EMBL" id="GAA4267438.1"/>
    </source>
</evidence>
<evidence type="ECO:0000256" key="1">
    <source>
        <dbReference type="SAM" id="Phobius"/>
    </source>
</evidence>
<dbReference type="RefSeq" id="WP_344797734.1">
    <property type="nucleotide sequence ID" value="NZ_BAABAU010000004.1"/>
</dbReference>
<keyword evidence="3" id="KW-1185">Reference proteome</keyword>
<sequence>MAAPVENTTRAALIWAGLAAVVIAGFFVTVAILNATVYSAPGFVRGYLDALDRGDTTSALAFAGVTPGPDDVLLTVSEEGRIDDVRIASDLPTARGGRVVAATFTADGIQRRASFAVTRDGVFGGLFSSWSFQTPPTASIEITPSHDPRFTANGVDIRAKGADLAARYTVLAPAVFELAHDTTYLTARAVTSVAASPGSVSKATVDVEPKASFVSKVRTDVTRYLRTTCLPQRVLLPSGCPFGQQVDDRLTGEPTWTMTTYPAVALRPTATSGVWLVADAGGRAHLRVGAQSLYDGHTYTIDQAVPFDVEYLVTIGSDNRLTITPR</sequence>
<proteinExistence type="predicted"/>
<keyword evidence="1" id="KW-0812">Transmembrane</keyword>
<reference evidence="3" key="1">
    <citation type="journal article" date="2019" name="Int. J. Syst. Evol. Microbiol.">
        <title>The Global Catalogue of Microorganisms (GCM) 10K type strain sequencing project: providing services to taxonomists for standard genome sequencing and annotation.</title>
        <authorList>
            <consortium name="The Broad Institute Genomics Platform"/>
            <consortium name="The Broad Institute Genome Sequencing Center for Infectious Disease"/>
            <person name="Wu L."/>
            <person name="Ma J."/>
        </authorList>
    </citation>
    <scope>NUCLEOTIDE SEQUENCE [LARGE SCALE GENOMIC DNA]</scope>
    <source>
        <strain evidence="3">JCM 17442</strain>
    </source>
</reference>
<keyword evidence="1" id="KW-0472">Membrane</keyword>
<name>A0ABP8E5E1_9MICO</name>
<organism evidence="2 3">
    <name type="scientific">Frondihabitans peucedani</name>
    <dbReference type="NCBI Taxonomy" id="598626"/>
    <lineage>
        <taxon>Bacteria</taxon>
        <taxon>Bacillati</taxon>
        <taxon>Actinomycetota</taxon>
        <taxon>Actinomycetes</taxon>
        <taxon>Micrococcales</taxon>
        <taxon>Microbacteriaceae</taxon>
        <taxon>Frondihabitans</taxon>
    </lineage>
</organism>